<accession>A0ACB5R9I2</accession>
<comment type="caution">
    <text evidence="1">The sequence shown here is derived from an EMBL/GenBank/DDBJ whole genome shotgun (WGS) entry which is preliminary data.</text>
</comment>
<evidence type="ECO:0000313" key="2">
    <source>
        <dbReference type="Proteomes" id="UP001058074"/>
    </source>
</evidence>
<dbReference type="Proteomes" id="UP001058074">
    <property type="component" value="Unassembled WGS sequence"/>
</dbReference>
<protein>
    <submittedName>
        <fullName evidence="1">Uncharacterized protein</fullName>
    </submittedName>
</protein>
<sequence length="56" mass="6459">MDIKRAREIINSTGMTNVKYNEKSVWLENIIEATNEVEVKDLETGERHLVDVSKLV</sequence>
<evidence type="ECO:0000313" key="1">
    <source>
        <dbReference type="EMBL" id="GKX65706.1"/>
    </source>
</evidence>
<proteinExistence type="predicted"/>
<keyword evidence="2" id="KW-1185">Reference proteome</keyword>
<organism evidence="1 2">
    <name type="scientific">Inconstantimicrobium mannanitabidum</name>
    <dbReference type="NCBI Taxonomy" id="1604901"/>
    <lineage>
        <taxon>Bacteria</taxon>
        <taxon>Bacillati</taxon>
        <taxon>Bacillota</taxon>
        <taxon>Clostridia</taxon>
        <taxon>Eubacteriales</taxon>
        <taxon>Clostridiaceae</taxon>
        <taxon>Inconstantimicrobium</taxon>
    </lineage>
</organism>
<gene>
    <name evidence="1" type="ORF">rsdtw13_09640</name>
</gene>
<dbReference type="EMBL" id="BROD01000001">
    <property type="protein sequence ID" value="GKX65706.1"/>
    <property type="molecule type" value="Genomic_DNA"/>
</dbReference>
<reference evidence="1" key="1">
    <citation type="journal article" date="2025" name="Int. J. Syst. Evol. Microbiol.">
        <title>Inconstantimicrobium mannanitabidum sp. nov., a novel member of the family Clostridiaceae isolated from anoxic soil under the treatment of reductive soil disinfestation.</title>
        <authorList>
            <person name="Ueki A."/>
            <person name="Tonouchi A."/>
            <person name="Honma S."/>
            <person name="Kaku N."/>
            <person name="Ueki K."/>
        </authorList>
    </citation>
    <scope>NUCLEOTIDE SEQUENCE</scope>
    <source>
        <strain evidence="1">TW13</strain>
    </source>
</reference>
<name>A0ACB5R9I2_9CLOT</name>